<keyword evidence="9 10" id="KW-0472">Membrane</keyword>
<organism evidence="12 13">
    <name type="scientific">Aplysia californica</name>
    <name type="common">California sea hare</name>
    <dbReference type="NCBI Taxonomy" id="6500"/>
    <lineage>
        <taxon>Eukaryota</taxon>
        <taxon>Metazoa</taxon>
        <taxon>Spiralia</taxon>
        <taxon>Lophotrochozoa</taxon>
        <taxon>Mollusca</taxon>
        <taxon>Gastropoda</taxon>
        <taxon>Heterobranchia</taxon>
        <taxon>Euthyneura</taxon>
        <taxon>Tectipleura</taxon>
        <taxon>Aplysiida</taxon>
        <taxon>Aplysioidea</taxon>
        <taxon>Aplysiidae</taxon>
        <taxon>Aplysia</taxon>
    </lineage>
</organism>
<evidence type="ECO:0000256" key="2">
    <source>
        <dbReference type="ARBA" id="ARBA00004922"/>
    </source>
</evidence>
<comment type="pathway">
    <text evidence="2 10">Protein modification; protein glycosylation.</text>
</comment>
<feature type="transmembrane region" description="Helical" evidence="10">
    <location>
        <begin position="20"/>
        <end position="41"/>
    </location>
</feature>
<evidence type="ECO:0000256" key="1">
    <source>
        <dbReference type="ARBA" id="ARBA00004477"/>
    </source>
</evidence>
<evidence type="ECO:0000313" key="13">
    <source>
        <dbReference type="RefSeq" id="XP_005098396.2"/>
    </source>
</evidence>
<comment type="similarity">
    <text evidence="3 10">Belongs to the ALG6/ALG8 glucosyltransferase family.</text>
</comment>
<feature type="transmembrane region" description="Helical" evidence="10">
    <location>
        <begin position="466"/>
        <end position="485"/>
    </location>
</feature>
<keyword evidence="6 10" id="KW-0812">Transmembrane</keyword>
<keyword evidence="4 10" id="KW-0328">Glycosyltransferase</keyword>
<protein>
    <recommendedName>
        <fullName evidence="10">Alpha-1,3-glucosyltransferase</fullName>
        <ecNumber evidence="10">2.4.1.-</ecNumber>
    </recommendedName>
</protein>
<feature type="transmembrane region" description="Helical" evidence="10">
    <location>
        <begin position="189"/>
        <end position="215"/>
    </location>
</feature>
<keyword evidence="7 10" id="KW-0256">Endoplasmic reticulum</keyword>
<accession>A0ABM0JPC6</accession>
<dbReference type="PANTHER" id="PTHR12413:SF1">
    <property type="entry name" value="DOLICHYL PYROPHOSPHATE MAN9GLCNAC2 ALPHA-1,3-GLUCOSYLTRANSFERASE"/>
    <property type="match status" value="1"/>
</dbReference>
<gene>
    <name evidence="13" type="primary">LOC101857642</name>
</gene>
<evidence type="ECO:0000256" key="9">
    <source>
        <dbReference type="ARBA" id="ARBA00023136"/>
    </source>
</evidence>
<dbReference type="InterPro" id="IPR004856">
    <property type="entry name" value="Glyco_trans_ALG6/ALG8"/>
</dbReference>
<keyword evidence="8 10" id="KW-1133">Transmembrane helix</keyword>
<dbReference type="EC" id="2.4.1.-" evidence="10"/>
<dbReference type="Proteomes" id="UP000694888">
    <property type="component" value="Unplaced"/>
</dbReference>
<comment type="subcellular location">
    <subcellularLocation>
        <location evidence="1 10">Endoplasmic reticulum membrane</location>
        <topology evidence="1 10">Multi-pass membrane protein</topology>
    </subcellularLocation>
</comment>
<dbReference type="PANTHER" id="PTHR12413">
    <property type="entry name" value="DOLICHYL GLYCOSYLTRANSFERASE"/>
    <property type="match status" value="1"/>
</dbReference>
<feature type="transmembrane region" description="Helical" evidence="10">
    <location>
        <begin position="366"/>
        <end position="392"/>
    </location>
</feature>
<evidence type="ECO:0000313" key="12">
    <source>
        <dbReference type="Proteomes" id="UP000694888"/>
    </source>
</evidence>
<evidence type="ECO:0000256" key="5">
    <source>
        <dbReference type="ARBA" id="ARBA00022679"/>
    </source>
</evidence>
<dbReference type="Pfam" id="PF03155">
    <property type="entry name" value="Alg6_Alg8"/>
    <property type="match status" value="1"/>
</dbReference>
<dbReference type="GeneID" id="101857642"/>
<sequence>MFEIMAASTSKRFGFSNEFFSQLFLIFLASLTIRVGVAMWGHSGEGKPPMFGDFEAQRHWMEITVNLPFKEWYVDTPNNDLQYWGLDYPPLTAYHMMLNGKIAQHVNSSIVALHESRGIETPQVKFFMRATVIVMDALLFLPSAAAFFMLEGSGKRDEASILKRIMVLVGYPGLVLVDSGHFQYNSISLGLVVLASSALTRGFDLVGAFLFCLSLNYKQMELYHALPFFAYLFGSCIRQTNPSKGLFKFTMLVLVVAITFIALWSPFLHSVDSALAVVHRLFPVKRGLYEDKVANFWCSVSILIKFKEMLSQAAMAFVCLATTAVFLLPSFFHLLMNPNMKNFHYASINSSLIFFLFSFHVHEKTILLATIPACLVVARDPFIVLWFLQISVFSMLPLLLKDGLLIPVIATTLLFWIILHYYLRPTEGIRRELKLIFQMSILGAVGVSLVFLLVKPPVRYPDLFTLLIAIYSCAHFMMFAVYFHARQFGSSLTKFIFAADAAKKRDDYEDDKISSPRSSVQNVEQRNFNLRSRKRK</sequence>
<keyword evidence="5 10" id="KW-0808">Transferase</keyword>
<feature type="transmembrane region" description="Helical" evidence="10">
    <location>
        <begin position="126"/>
        <end position="149"/>
    </location>
</feature>
<evidence type="ECO:0000256" key="11">
    <source>
        <dbReference type="SAM" id="MobiDB-lite"/>
    </source>
</evidence>
<dbReference type="RefSeq" id="XP_005098396.2">
    <property type="nucleotide sequence ID" value="XM_005098339.2"/>
</dbReference>
<evidence type="ECO:0000256" key="4">
    <source>
        <dbReference type="ARBA" id="ARBA00022676"/>
    </source>
</evidence>
<feature type="transmembrane region" description="Helical" evidence="10">
    <location>
        <begin position="313"/>
        <end position="336"/>
    </location>
</feature>
<feature type="transmembrane region" description="Helical" evidence="10">
    <location>
        <begin position="435"/>
        <end position="454"/>
    </location>
</feature>
<evidence type="ECO:0000256" key="7">
    <source>
        <dbReference type="ARBA" id="ARBA00022824"/>
    </source>
</evidence>
<proteinExistence type="inferred from homology"/>
<feature type="transmembrane region" description="Helical" evidence="10">
    <location>
        <begin position="404"/>
        <end position="423"/>
    </location>
</feature>
<feature type="region of interest" description="Disordered" evidence="11">
    <location>
        <begin position="509"/>
        <end position="536"/>
    </location>
</feature>
<evidence type="ECO:0000256" key="6">
    <source>
        <dbReference type="ARBA" id="ARBA00022692"/>
    </source>
</evidence>
<name>A0ABM0JPC6_APLCA</name>
<evidence type="ECO:0000256" key="8">
    <source>
        <dbReference type="ARBA" id="ARBA00022989"/>
    </source>
</evidence>
<keyword evidence="12" id="KW-1185">Reference proteome</keyword>
<feature type="compositionally biased region" description="Polar residues" evidence="11">
    <location>
        <begin position="515"/>
        <end position="530"/>
    </location>
</feature>
<feature type="transmembrane region" description="Helical" evidence="10">
    <location>
        <begin position="161"/>
        <end position="177"/>
    </location>
</feature>
<evidence type="ECO:0000256" key="10">
    <source>
        <dbReference type="RuleBase" id="RU363110"/>
    </source>
</evidence>
<evidence type="ECO:0000256" key="3">
    <source>
        <dbReference type="ARBA" id="ARBA00008715"/>
    </source>
</evidence>
<feature type="transmembrane region" description="Helical" evidence="10">
    <location>
        <begin position="246"/>
        <end position="264"/>
    </location>
</feature>
<reference evidence="13" key="1">
    <citation type="submission" date="2025-08" db="UniProtKB">
        <authorList>
            <consortium name="RefSeq"/>
        </authorList>
    </citation>
    <scope>IDENTIFICATION</scope>
</reference>